<proteinExistence type="predicted"/>
<dbReference type="VEuPathDB" id="FungiDB:AB675_1802"/>
<gene>
    <name evidence="1" type="ORF">AB675_1802</name>
</gene>
<dbReference type="Gene3D" id="3.40.50.1820">
    <property type="entry name" value="alpha/beta hydrolase"/>
    <property type="match status" value="1"/>
</dbReference>
<dbReference type="InterPro" id="IPR029058">
    <property type="entry name" value="AB_hydrolase_fold"/>
</dbReference>
<dbReference type="OrthoDB" id="446723at2759"/>
<name>A0A0N0NPS3_9EURO</name>
<reference evidence="1 2" key="1">
    <citation type="submission" date="2015-06" db="EMBL/GenBank/DDBJ databases">
        <title>Draft genome of the ant-associated black yeast Phialophora attae CBS 131958.</title>
        <authorList>
            <person name="Moreno L.F."/>
            <person name="Stielow B.J."/>
            <person name="de Hoog S."/>
            <person name="Vicente V.A."/>
            <person name="Weiss V.A."/>
            <person name="de Vries M."/>
            <person name="Cruz L.M."/>
            <person name="Souza E.M."/>
        </authorList>
    </citation>
    <scope>NUCLEOTIDE SEQUENCE [LARGE SCALE GENOMIC DNA]</scope>
    <source>
        <strain evidence="1 2">CBS 131958</strain>
    </source>
</reference>
<dbReference type="Proteomes" id="UP000038010">
    <property type="component" value="Unassembled WGS sequence"/>
</dbReference>
<comment type="caution">
    <text evidence="1">The sequence shown here is derived from an EMBL/GenBank/DDBJ whole genome shotgun (WGS) entry which is preliminary data.</text>
</comment>
<evidence type="ECO:0008006" key="3">
    <source>
        <dbReference type="Google" id="ProtNLM"/>
    </source>
</evidence>
<evidence type="ECO:0000313" key="2">
    <source>
        <dbReference type="Proteomes" id="UP000038010"/>
    </source>
</evidence>
<dbReference type="STRING" id="1664694.A0A0N0NPS3"/>
<evidence type="ECO:0000313" key="1">
    <source>
        <dbReference type="EMBL" id="KPI42879.1"/>
    </source>
</evidence>
<dbReference type="AlphaFoldDB" id="A0A0N0NPS3"/>
<dbReference type="SUPFAM" id="SSF53474">
    <property type="entry name" value="alpha/beta-Hydrolases"/>
    <property type="match status" value="1"/>
</dbReference>
<keyword evidence="2" id="KW-1185">Reference proteome</keyword>
<protein>
    <recommendedName>
        <fullName evidence="3">Alpha/beta hydrolase fold-3 domain-containing protein</fullName>
    </recommendedName>
</protein>
<organism evidence="1 2">
    <name type="scientific">Cyphellophora attinorum</name>
    <dbReference type="NCBI Taxonomy" id="1664694"/>
    <lineage>
        <taxon>Eukaryota</taxon>
        <taxon>Fungi</taxon>
        <taxon>Dikarya</taxon>
        <taxon>Ascomycota</taxon>
        <taxon>Pezizomycotina</taxon>
        <taxon>Eurotiomycetes</taxon>
        <taxon>Chaetothyriomycetidae</taxon>
        <taxon>Chaetothyriales</taxon>
        <taxon>Cyphellophoraceae</taxon>
        <taxon>Cyphellophora</taxon>
    </lineage>
</organism>
<accession>A0A0N0NPS3</accession>
<dbReference type="EMBL" id="LFJN01000006">
    <property type="protein sequence ID" value="KPI42879.1"/>
    <property type="molecule type" value="Genomic_DNA"/>
</dbReference>
<dbReference type="GeneID" id="28733601"/>
<sequence>MTDALTLSRFALERAGIPPDRIVVFAQSIGAAVAMLLCHQLALGSPPTLFADMVLAAPFADVELLTWAQRGVNKFIVNKWASKGTLASFNRHCDVGPKSRATSTRSRYDITLIHAEDDYDIPWVHSDVLF</sequence>
<dbReference type="RefSeq" id="XP_018002842.1">
    <property type="nucleotide sequence ID" value="XM_018141722.1"/>
</dbReference>